<name>E5XT67_SEGRC</name>
<feature type="binding site" evidence="9">
    <location>
        <position position="193"/>
    </location>
    <ligand>
        <name>ATP</name>
        <dbReference type="ChEBI" id="CHEBI:30616"/>
    </ligand>
</feature>
<evidence type="ECO:0000313" key="11">
    <source>
        <dbReference type="EMBL" id="EFV12478.2"/>
    </source>
</evidence>
<feature type="binding site" evidence="9">
    <location>
        <position position="147"/>
    </location>
    <ligand>
        <name>substrate</name>
    </ligand>
</feature>
<keyword evidence="3 9" id="KW-0547">Nucleotide-binding</keyword>
<evidence type="ECO:0000256" key="7">
    <source>
        <dbReference type="ARBA" id="ARBA00022958"/>
    </source>
</evidence>
<evidence type="ECO:0000256" key="2">
    <source>
        <dbReference type="ARBA" id="ARBA00022723"/>
    </source>
</evidence>
<comment type="subunit">
    <text evidence="9">Homodimer.</text>
</comment>
<keyword evidence="2 9" id="KW-0479">Metal-binding</keyword>
<dbReference type="InterPro" id="IPR011611">
    <property type="entry name" value="PfkB_dom"/>
</dbReference>
<gene>
    <name evidence="9" type="primary">rbsK</name>
    <name evidence="11" type="ORF">HMPREF9336_02689</name>
</gene>
<dbReference type="GO" id="GO:0019303">
    <property type="term" value="P:D-ribose catabolic process"/>
    <property type="evidence" value="ECO:0007669"/>
    <property type="project" value="UniProtKB-UniRule"/>
</dbReference>
<dbReference type="UniPathway" id="UPA00916">
    <property type="reaction ID" value="UER00889"/>
</dbReference>
<feature type="active site" description="Proton acceptor" evidence="9">
    <location>
        <position position="245"/>
    </location>
</feature>
<dbReference type="Proteomes" id="UP000004816">
    <property type="component" value="Unassembled WGS sequence"/>
</dbReference>
<evidence type="ECO:0000256" key="6">
    <source>
        <dbReference type="ARBA" id="ARBA00022842"/>
    </source>
</evidence>
<feature type="binding site" evidence="9">
    <location>
        <begin position="244"/>
        <end position="245"/>
    </location>
    <ligand>
        <name>ATP</name>
        <dbReference type="ChEBI" id="CHEBI:30616"/>
    </ligand>
</feature>
<dbReference type="STRING" id="679197.HMPREF9336_02689"/>
<dbReference type="GO" id="GO:0005524">
    <property type="term" value="F:ATP binding"/>
    <property type="evidence" value="ECO:0007669"/>
    <property type="project" value="UniProtKB-UniRule"/>
</dbReference>
<dbReference type="SUPFAM" id="SSF53613">
    <property type="entry name" value="Ribokinase-like"/>
    <property type="match status" value="1"/>
</dbReference>
<keyword evidence="5 9" id="KW-0067">ATP-binding</keyword>
<dbReference type="OrthoDB" id="9775849at2"/>
<dbReference type="EMBL" id="ACZI02000002">
    <property type="protein sequence ID" value="EFV12478.2"/>
    <property type="molecule type" value="Genomic_DNA"/>
</dbReference>
<keyword evidence="1 9" id="KW-0808">Transferase</keyword>
<accession>E5XT67</accession>
<dbReference type="CDD" id="cd01174">
    <property type="entry name" value="ribokinase"/>
    <property type="match status" value="1"/>
</dbReference>
<feature type="domain" description="Carbohydrate kinase PfkB" evidence="10">
    <location>
        <begin position="13"/>
        <end position="285"/>
    </location>
</feature>
<feature type="binding site" evidence="9">
    <location>
        <position position="239"/>
    </location>
    <ligand>
        <name>K(+)</name>
        <dbReference type="ChEBI" id="CHEBI:29103"/>
    </ligand>
</feature>
<feature type="binding site" evidence="9">
    <location>
        <position position="241"/>
    </location>
    <ligand>
        <name>K(+)</name>
        <dbReference type="ChEBI" id="CHEBI:29103"/>
    </ligand>
</feature>
<feature type="binding site" evidence="9">
    <location>
        <begin position="21"/>
        <end position="23"/>
    </location>
    <ligand>
        <name>substrate</name>
    </ligand>
</feature>
<dbReference type="PANTHER" id="PTHR10584:SF166">
    <property type="entry name" value="RIBOKINASE"/>
    <property type="match status" value="1"/>
</dbReference>
<keyword evidence="12" id="KW-1185">Reference proteome</keyword>
<comment type="pathway">
    <text evidence="9">Carbohydrate metabolism; D-ribose degradation; D-ribose 5-phosphate from beta-D-ribopyranose: step 2/2.</text>
</comment>
<comment type="catalytic activity">
    <reaction evidence="9">
        <text>D-ribose + ATP = D-ribose 5-phosphate + ADP + H(+)</text>
        <dbReference type="Rhea" id="RHEA:13697"/>
        <dbReference type="ChEBI" id="CHEBI:15378"/>
        <dbReference type="ChEBI" id="CHEBI:30616"/>
        <dbReference type="ChEBI" id="CHEBI:47013"/>
        <dbReference type="ChEBI" id="CHEBI:78346"/>
        <dbReference type="ChEBI" id="CHEBI:456216"/>
        <dbReference type="EC" id="2.7.1.15"/>
    </reaction>
</comment>
<dbReference type="EC" id="2.7.1.15" evidence="9"/>
<feature type="binding site" evidence="9">
    <location>
        <begin position="49"/>
        <end position="53"/>
    </location>
    <ligand>
        <name>substrate</name>
    </ligand>
</feature>
<dbReference type="GO" id="GO:0046872">
    <property type="term" value="F:metal ion binding"/>
    <property type="evidence" value="ECO:0007669"/>
    <property type="project" value="UniProtKB-KW"/>
</dbReference>
<evidence type="ECO:0000313" key="12">
    <source>
        <dbReference type="Proteomes" id="UP000004816"/>
    </source>
</evidence>
<dbReference type="HAMAP" id="MF_01987">
    <property type="entry name" value="Ribokinase"/>
    <property type="match status" value="1"/>
</dbReference>
<feature type="binding site" evidence="9">
    <location>
        <position position="276"/>
    </location>
    <ligand>
        <name>K(+)</name>
        <dbReference type="ChEBI" id="CHEBI:29103"/>
    </ligand>
</feature>
<evidence type="ECO:0000256" key="5">
    <source>
        <dbReference type="ARBA" id="ARBA00022840"/>
    </source>
</evidence>
<dbReference type="PANTHER" id="PTHR10584">
    <property type="entry name" value="SUGAR KINASE"/>
    <property type="match status" value="1"/>
</dbReference>
<dbReference type="PRINTS" id="PR00990">
    <property type="entry name" value="RIBOKINASE"/>
</dbReference>
<comment type="caution">
    <text evidence="9">Lacks conserved residue(s) required for the propagation of feature annotation.</text>
</comment>
<evidence type="ECO:0000256" key="1">
    <source>
        <dbReference type="ARBA" id="ARBA00022679"/>
    </source>
</evidence>
<organism evidence="11 12">
    <name type="scientific">Segniliparus rugosus (strain ATCC BAA-974 / DSM 45345 / CCUG 50838 / CIP 108380 / JCM 13579 / CDC 945)</name>
    <dbReference type="NCBI Taxonomy" id="679197"/>
    <lineage>
        <taxon>Bacteria</taxon>
        <taxon>Bacillati</taxon>
        <taxon>Actinomycetota</taxon>
        <taxon>Actinomycetes</taxon>
        <taxon>Mycobacteriales</taxon>
        <taxon>Segniliparaceae</taxon>
        <taxon>Segniliparus</taxon>
    </lineage>
</organism>
<dbReference type="InterPro" id="IPR002139">
    <property type="entry name" value="Ribo/fructo_kinase"/>
</dbReference>
<evidence type="ECO:0000256" key="4">
    <source>
        <dbReference type="ARBA" id="ARBA00022777"/>
    </source>
</evidence>
<dbReference type="InterPro" id="IPR029056">
    <property type="entry name" value="Ribokinase-like"/>
</dbReference>
<comment type="activity regulation">
    <text evidence="9">Activated by a monovalent cation that binds near, but not in, the active site. The most likely occupant of the site in vivo is potassium. Ion binding induces a conformational change that may alter substrate affinity.</text>
</comment>
<feature type="binding site" evidence="9">
    <location>
        <position position="278"/>
    </location>
    <ligand>
        <name>K(+)</name>
        <dbReference type="ChEBI" id="CHEBI:29103"/>
    </ligand>
</feature>
<dbReference type="GO" id="GO:0004747">
    <property type="term" value="F:ribokinase activity"/>
    <property type="evidence" value="ECO:0007669"/>
    <property type="project" value="UniProtKB-UniRule"/>
</dbReference>
<comment type="similarity">
    <text evidence="9">Belongs to the carbohydrate kinase PfkB family. Ribokinase subfamily.</text>
</comment>
<feature type="binding site" evidence="9">
    <location>
        <position position="273"/>
    </location>
    <ligand>
        <name>K(+)</name>
        <dbReference type="ChEBI" id="CHEBI:29103"/>
    </ligand>
</feature>
<dbReference type="HOGENOM" id="CLU_027634_2_1_11"/>
<comment type="caution">
    <text evidence="11">The sequence shown here is derived from an EMBL/GenBank/DDBJ whole genome shotgun (WGS) entry which is preliminary data.</text>
</comment>
<keyword evidence="7 9" id="KW-0630">Potassium</keyword>
<keyword evidence="9" id="KW-0963">Cytoplasm</keyword>
<feature type="binding site" evidence="9">
    <location>
        <begin position="213"/>
        <end position="218"/>
    </location>
    <ligand>
        <name>ATP</name>
        <dbReference type="ChEBI" id="CHEBI:30616"/>
    </ligand>
</feature>
<proteinExistence type="inferred from homology"/>
<reference evidence="11 12" key="1">
    <citation type="journal article" date="2011" name="Stand. Genomic Sci.">
        <title>High quality draft genome sequence of Segniliparus rugosus CDC 945(T)= (ATCC BAA-974(T)).</title>
        <authorList>
            <person name="Earl A.M."/>
            <person name="Desjardins C.A."/>
            <person name="Fitzgerald M.G."/>
            <person name="Arachchi H.M."/>
            <person name="Zeng Q."/>
            <person name="Mehta T."/>
            <person name="Griggs A."/>
            <person name="Birren B.W."/>
            <person name="Toney N.C."/>
            <person name="Carr J."/>
            <person name="Posey J."/>
            <person name="Butler W.R."/>
        </authorList>
    </citation>
    <scope>NUCLEOTIDE SEQUENCE [LARGE SCALE GENOMIC DNA]</scope>
    <source>
        <strain evidence="12">ATCC BAA-974 / DSM 45345 / CCUG 50838 / CIP 108380 / JCM 13579 / CDC 945</strain>
    </source>
</reference>
<dbReference type="GO" id="GO:0005829">
    <property type="term" value="C:cytosol"/>
    <property type="evidence" value="ECO:0007669"/>
    <property type="project" value="TreeGrafter"/>
</dbReference>
<evidence type="ECO:0000256" key="9">
    <source>
        <dbReference type="HAMAP-Rule" id="MF_01987"/>
    </source>
</evidence>
<comment type="cofactor">
    <cofactor evidence="9">
        <name>Mg(2+)</name>
        <dbReference type="ChEBI" id="CHEBI:18420"/>
    </cofactor>
    <text evidence="9">Requires a divalent cation, most likely magnesium in vivo, as an electrophilic catalyst to aid phosphoryl group transfer. It is the chelate of the metal and the nucleotide that is the actual substrate.</text>
</comment>
<evidence type="ECO:0000259" key="10">
    <source>
        <dbReference type="Pfam" id="PF00294"/>
    </source>
</evidence>
<dbReference type="AlphaFoldDB" id="E5XT67"/>
<sequence length="298" mass="30857">MSSPRAKSSAVPRVAVFGSVNQDFVLRVQRPPHPGETVLARSLERLPGGKGANQAVAAARAGAVVQFIGSFGEDEVGAVLRGRLRREKVGLTGSMTVPGPNGVAVILVDDTGENVVIVPPGANDKLALTEAAESVLTRVDMLLCQLEVPFDAIVDALRASREAGVLTIVNFSPVPPGSFPSELLELADVLVVNEGEARELGERLRGVRHVVTTLGARGARYQGPRGEVNVPSPKVQPVDTTGAGDVFAGVLAASWHLGPEQALRRAAVAGSLATLVPGAGNCAPTSEEIDQALDGLRA</sequence>
<dbReference type="Gene3D" id="3.40.1190.20">
    <property type="match status" value="1"/>
</dbReference>
<dbReference type="RefSeq" id="WP_021030417.1">
    <property type="nucleotide sequence ID" value="NZ_KI391953.1"/>
</dbReference>
<dbReference type="InterPro" id="IPR011877">
    <property type="entry name" value="Ribokinase"/>
</dbReference>
<evidence type="ECO:0000256" key="8">
    <source>
        <dbReference type="ARBA" id="ARBA00023277"/>
    </source>
</evidence>
<feature type="binding site" evidence="9">
    <location>
        <position position="245"/>
    </location>
    <ligand>
        <name>substrate</name>
    </ligand>
</feature>
<keyword evidence="8 9" id="KW-0119">Carbohydrate metabolism</keyword>
<protein>
    <recommendedName>
        <fullName evidence="9">Ribokinase</fullName>
        <shortName evidence="9">RK</shortName>
        <ecNumber evidence="9">2.7.1.15</ecNumber>
    </recommendedName>
</protein>
<dbReference type="eggNOG" id="COG0524">
    <property type="taxonomic scope" value="Bacteria"/>
</dbReference>
<dbReference type="Pfam" id="PF00294">
    <property type="entry name" value="PfkB"/>
    <property type="match status" value="1"/>
</dbReference>
<comment type="function">
    <text evidence="9">Catalyzes the phosphorylation of ribose at O-5 in a reaction requiring ATP and magnesium. The resulting D-ribose-5-phosphate can then be used either for sythesis of nucleotides, histidine, and tryptophan, or as a component of the pentose phosphate pathway.</text>
</comment>
<comment type="subcellular location">
    <subcellularLocation>
        <location evidence="9">Cytoplasm</location>
    </subcellularLocation>
</comment>
<keyword evidence="4 9" id="KW-0418">Kinase</keyword>
<keyword evidence="6 9" id="KW-0460">Magnesium</keyword>
<evidence type="ECO:0000256" key="3">
    <source>
        <dbReference type="ARBA" id="ARBA00022741"/>
    </source>
</evidence>